<evidence type="ECO:0000259" key="6">
    <source>
        <dbReference type="PROSITE" id="PS50089"/>
    </source>
</evidence>
<dbReference type="SMART" id="SM00184">
    <property type="entry name" value="RING"/>
    <property type="match status" value="1"/>
</dbReference>
<keyword evidence="2 4" id="KW-0863">Zinc-finger</keyword>
<feature type="domain" description="RING-type" evidence="6">
    <location>
        <begin position="249"/>
        <end position="283"/>
    </location>
</feature>
<dbReference type="InterPro" id="IPR011990">
    <property type="entry name" value="TPR-like_helical_dom_sf"/>
</dbReference>
<keyword evidence="1" id="KW-0479">Metal-binding</keyword>
<reference evidence="7 8" key="1">
    <citation type="journal article" date="2020" name="IScience">
        <title>Genome Sequencing of the Endangered Kingdonia uniflora (Circaeasteraceae, Ranunculales) Reveals Potential Mechanisms of Evolutionary Specialization.</title>
        <authorList>
            <person name="Sun Y."/>
            <person name="Deng T."/>
            <person name="Zhang A."/>
            <person name="Moore M.J."/>
            <person name="Landis J.B."/>
            <person name="Lin N."/>
            <person name="Zhang H."/>
            <person name="Zhang X."/>
            <person name="Huang J."/>
            <person name="Zhang X."/>
            <person name="Sun H."/>
            <person name="Wang H."/>
        </authorList>
    </citation>
    <scope>NUCLEOTIDE SEQUENCE [LARGE SCALE GENOMIC DNA]</scope>
    <source>
        <strain evidence="7">TB1705</strain>
        <tissue evidence="7">Leaf</tissue>
    </source>
</reference>
<dbReference type="GO" id="GO:0008270">
    <property type="term" value="F:zinc ion binding"/>
    <property type="evidence" value="ECO:0007669"/>
    <property type="project" value="UniProtKB-KW"/>
</dbReference>
<name>A0A7J7LYW4_9MAGN</name>
<evidence type="ECO:0000256" key="1">
    <source>
        <dbReference type="ARBA" id="ARBA00022723"/>
    </source>
</evidence>
<dbReference type="PROSITE" id="PS50089">
    <property type="entry name" value="ZF_RING_2"/>
    <property type="match status" value="1"/>
</dbReference>
<accession>A0A7J7LYW4</accession>
<feature type="region of interest" description="Disordered" evidence="5">
    <location>
        <begin position="199"/>
        <end position="227"/>
    </location>
</feature>
<dbReference type="EMBL" id="JACGCM010001879">
    <property type="protein sequence ID" value="KAF6147754.1"/>
    <property type="molecule type" value="Genomic_DNA"/>
</dbReference>
<keyword evidence="8" id="KW-1185">Reference proteome</keyword>
<proteinExistence type="predicted"/>
<gene>
    <name evidence="7" type="ORF">GIB67_006727</name>
</gene>
<dbReference type="Gene3D" id="1.25.40.10">
    <property type="entry name" value="Tetratricopeptide repeat domain"/>
    <property type="match status" value="1"/>
</dbReference>
<dbReference type="PANTHER" id="PTHR15315:SF89">
    <property type="entry name" value="OS01G0104100 PROTEIN"/>
    <property type="match status" value="1"/>
</dbReference>
<evidence type="ECO:0000256" key="3">
    <source>
        <dbReference type="ARBA" id="ARBA00022833"/>
    </source>
</evidence>
<comment type="caution">
    <text evidence="7">The sequence shown here is derived from an EMBL/GenBank/DDBJ whole genome shotgun (WGS) entry which is preliminary data.</text>
</comment>
<keyword evidence="3" id="KW-0862">Zinc</keyword>
<sequence length="563" mass="63353">MRRKMKERFIPMNHGEIAFDKLQSLKMGLSSLDDYTNQFHLLEARAWLHKTKQQRVSRCKNGLTKKLEEATALQPVFCLVEIVQLAKQANELHAQYRPPVLAPTTIASATSTITAPHTFVLDNCYGCEKPGYQKRDCLTFVKKVGLVVDGMRESVIATIQRILQDEDEEETEMYTTFVHNWIRMTSVCPFAKTARPDDGYPRKSVENNNCQQPEDEAKVKEENNDSSSMPPKCPFGYDSHTFKLGPLSCVICKALLFESSKCIPCSHKFCRACISRFKDCPLCGADIEKIEPDKDLQDVVDRFIEGHARIKRSQVDTNTKGDDDECKTVIYGDVSLERGSFLVQQAMRELFSYRLSCYKCCIVRCFWSFGVVLLSRMFYSDAPSSLNDTSCTLGGFEEGEGISVAMRKVCVCEAFRAQNIMSAKSRLSLCTVDIRVQLERLGNTSELCSQLGAVLGMLGDCCRATGDASSAVTYFEESVEFLSKLPEDDLEVTHTLSVSLNKIGDLKYYDGDLLAARSYYARSLDVRRNAINGRSNAPSQVGNALLTILIKYSRKTNADQNWY</sequence>
<evidence type="ECO:0000256" key="4">
    <source>
        <dbReference type="PROSITE-ProRule" id="PRU00175"/>
    </source>
</evidence>
<evidence type="ECO:0000313" key="7">
    <source>
        <dbReference type="EMBL" id="KAF6147754.1"/>
    </source>
</evidence>
<dbReference type="PROSITE" id="PS00518">
    <property type="entry name" value="ZF_RING_1"/>
    <property type="match status" value="1"/>
</dbReference>
<evidence type="ECO:0000313" key="8">
    <source>
        <dbReference type="Proteomes" id="UP000541444"/>
    </source>
</evidence>
<dbReference type="GO" id="GO:0061630">
    <property type="term" value="F:ubiquitin protein ligase activity"/>
    <property type="evidence" value="ECO:0007669"/>
    <property type="project" value="TreeGrafter"/>
</dbReference>
<dbReference type="SUPFAM" id="SSF48452">
    <property type="entry name" value="TPR-like"/>
    <property type="match status" value="1"/>
</dbReference>
<organism evidence="7 8">
    <name type="scientific">Kingdonia uniflora</name>
    <dbReference type="NCBI Taxonomy" id="39325"/>
    <lineage>
        <taxon>Eukaryota</taxon>
        <taxon>Viridiplantae</taxon>
        <taxon>Streptophyta</taxon>
        <taxon>Embryophyta</taxon>
        <taxon>Tracheophyta</taxon>
        <taxon>Spermatophyta</taxon>
        <taxon>Magnoliopsida</taxon>
        <taxon>Ranunculales</taxon>
        <taxon>Circaeasteraceae</taxon>
        <taxon>Kingdonia</taxon>
    </lineage>
</organism>
<dbReference type="PANTHER" id="PTHR15315">
    <property type="entry name" value="RING FINGER PROTEIN 41, 151"/>
    <property type="match status" value="1"/>
</dbReference>
<dbReference type="SUPFAM" id="SSF57850">
    <property type="entry name" value="RING/U-box"/>
    <property type="match status" value="1"/>
</dbReference>
<protein>
    <recommendedName>
        <fullName evidence="6">RING-type domain-containing protein</fullName>
    </recommendedName>
</protein>
<dbReference type="AlphaFoldDB" id="A0A7J7LYW4"/>
<dbReference type="Gene3D" id="3.30.40.10">
    <property type="entry name" value="Zinc/RING finger domain, C3HC4 (zinc finger)"/>
    <property type="match status" value="1"/>
</dbReference>
<evidence type="ECO:0000256" key="2">
    <source>
        <dbReference type="ARBA" id="ARBA00022771"/>
    </source>
</evidence>
<dbReference type="InterPro" id="IPR001841">
    <property type="entry name" value="Znf_RING"/>
</dbReference>
<dbReference type="InterPro" id="IPR013083">
    <property type="entry name" value="Znf_RING/FYVE/PHD"/>
</dbReference>
<dbReference type="GO" id="GO:0016567">
    <property type="term" value="P:protein ubiquitination"/>
    <property type="evidence" value="ECO:0007669"/>
    <property type="project" value="TreeGrafter"/>
</dbReference>
<dbReference type="InterPro" id="IPR017907">
    <property type="entry name" value="Znf_RING_CS"/>
</dbReference>
<dbReference type="GO" id="GO:0005737">
    <property type="term" value="C:cytoplasm"/>
    <property type="evidence" value="ECO:0007669"/>
    <property type="project" value="UniProtKB-ARBA"/>
</dbReference>
<dbReference type="OrthoDB" id="1305878at2759"/>
<dbReference type="Proteomes" id="UP000541444">
    <property type="component" value="Unassembled WGS sequence"/>
</dbReference>
<evidence type="ECO:0000256" key="5">
    <source>
        <dbReference type="SAM" id="MobiDB-lite"/>
    </source>
</evidence>